<keyword evidence="5" id="KW-1185">Reference proteome</keyword>
<reference evidence="4" key="2">
    <citation type="submission" date="2021-03" db="UniProtKB">
        <authorList>
            <consortium name="EnsemblPlants"/>
        </authorList>
    </citation>
    <scope>IDENTIFICATION</scope>
</reference>
<dbReference type="Gene3D" id="3.30.70.330">
    <property type="match status" value="1"/>
</dbReference>
<feature type="region of interest" description="Disordered" evidence="2">
    <location>
        <begin position="65"/>
        <end position="116"/>
    </location>
</feature>
<evidence type="ECO:0000313" key="4">
    <source>
        <dbReference type="EnsemblPlants" id="cds.evm.model.01.2806"/>
    </source>
</evidence>
<reference evidence="4" key="1">
    <citation type="submission" date="2018-11" db="EMBL/GenBank/DDBJ databases">
        <authorList>
            <person name="Grassa J C."/>
        </authorList>
    </citation>
    <scope>NUCLEOTIDE SEQUENCE [LARGE SCALE GENOMIC DNA]</scope>
</reference>
<dbReference type="Pfam" id="PF04059">
    <property type="entry name" value="RRM_2"/>
    <property type="match status" value="1"/>
</dbReference>
<proteinExistence type="predicted"/>
<dbReference type="InterPro" id="IPR007201">
    <property type="entry name" value="Mei2-like_Rrm_C"/>
</dbReference>
<dbReference type="EnsemblPlants" id="evm.model.01.2806">
    <property type="protein sequence ID" value="cds.evm.model.01.2806"/>
    <property type="gene ID" value="evm.TU.01.2806"/>
</dbReference>
<dbReference type="InterPro" id="IPR012677">
    <property type="entry name" value="Nucleotide-bd_a/b_plait_sf"/>
</dbReference>
<feature type="compositionally biased region" description="Basic residues" evidence="2">
    <location>
        <begin position="82"/>
        <end position="93"/>
    </location>
</feature>
<evidence type="ECO:0000259" key="3">
    <source>
        <dbReference type="Pfam" id="PF04059"/>
    </source>
</evidence>
<name>A0A803NMQ4_CANSA</name>
<dbReference type="SUPFAM" id="SSF54928">
    <property type="entry name" value="RNA-binding domain, RBD"/>
    <property type="match status" value="1"/>
</dbReference>
<protein>
    <recommendedName>
        <fullName evidence="3">Mei2-like C-terminal RNA recognition motif domain-containing protein</fullName>
    </recommendedName>
</protein>
<feature type="region of interest" description="Disordered" evidence="2">
    <location>
        <begin position="281"/>
        <end position="311"/>
    </location>
</feature>
<keyword evidence="1" id="KW-0175">Coiled coil</keyword>
<sequence length="445" mass="51556">MARPLNPYATPFFTATQKLIPNYFYIPCRVFHPFYQPMFPLYLCPPLQPPPEQDKVFAVDATSNLHRFQNPPENDDRIRSPSCRRRRSRRSVWMRKDHPLSPPPTTTVMKPGGSDDKTPNYTIPFPDNIDELQRSDHTTVMIRNIPNRFRRSDLIKVLDDHCKTCSDSKYNFLYLPMDFNKYWNSKTNTNLGYGFVNFTSPEGAWSFFESFHKFSWSTSYDCNKVCEVTLAKIQGLDALREAFKSKNFYCNIVEYLPVMFVPARDGGTYSGRAFNLGRTVEARPRHPINRSTQSPLPGEESGGGQKCLRNQPEEERRILQTRANMLSTVKRVKTSEGLFATVPTEPMVDIDALEKRLTPKVVVEVDNAKKATEERVKSVLDENEDLKRDFEDVKKEKELLEVNYGRKTLLMQGIHVISDHCRETIERMQREASRQPSNNTQRFEA</sequence>
<feature type="domain" description="Mei2-like C-terminal RNA recognition motif" evidence="3">
    <location>
        <begin position="138"/>
        <end position="243"/>
    </location>
</feature>
<dbReference type="Proteomes" id="UP000596661">
    <property type="component" value="Chromosome 1"/>
</dbReference>
<dbReference type="AlphaFoldDB" id="A0A803NMQ4"/>
<dbReference type="GO" id="GO:0003676">
    <property type="term" value="F:nucleic acid binding"/>
    <property type="evidence" value="ECO:0007669"/>
    <property type="project" value="InterPro"/>
</dbReference>
<evidence type="ECO:0000256" key="2">
    <source>
        <dbReference type="SAM" id="MobiDB-lite"/>
    </source>
</evidence>
<dbReference type="EMBL" id="UZAU01000081">
    <property type="status" value="NOT_ANNOTATED_CDS"/>
    <property type="molecule type" value="Genomic_DNA"/>
</dbReference>
<feature type="coiled-coil region" evidence="1">
    <location>
        <begin position="369"/>
        <end position="403"/>
    </location>
</feature>
<accession>A0A803NMQ4</accession>
<dbReference type="Gramene" id="evm.model.01.2806">
    <property type="protein sequence ID" value="cds.evm.model.01.2806"/>
    <property type="gene ID" value="evm.TU.01.2806"/>
</dbReference>
<organism evidence="4 5">
    <name type="scientific">Cannabis sativa</name>
    <name type="common">Hemp</name>
    <name type="synonym">Marijuana</name>
    <dbReference type="NCBI Taxonomy" id="3483"/>
    <lineage>
        <taxon>Eukaryota</taxon>
        <taxon>Viridiplantae</taxon>
        <taxon>Streptophyta</taxon>
        <taxon>Embryophyta</taxon>
        <taxon>Tracheophyta</taxon>
        <taxon>Spermatophyta</taxon>
        <taxon>Magnoliopsida</taxon>
        <taxon>eudicotyledons</taxon>
        <taxon>Gunneridae</taxon>
        <taxon>Pentapetalae</taxon>
        <taxon>rosids</taxon>
        <taxon>fabids</taxon>
        <taxon>Rosales</taxon>
        <taxon>Cannabaceae</taxon>
        <taxon>Cannabis</taxon>
    </lineage>
</organism>
<evidence type="ECO:0000313" key="5">
    <source>
        <dbReference type="Proteomes" id="UP000596661"/>
    </source>
</evidence>
<evidence type="ECO:0000256" key="1">
    <source>
        <dbReference type="SAM" id="Coils"/>
    </source>
</evidence>
<dbReference type="InterPro" id="IPR035979">
    <property type="entry name" value="RBD_domain_sf"/>
</dbReference>